<evidence type="ECO:0000256" key="4">
    <source>
        <dbReference type="ARBA" id="ARBA00022833"/>
    </source>
</evidence>
<evidence type="ECO:0000256" key="5">
    <source>
        <dbReference type="PROSITE-ProRule" id="PRU00024"/>
    </source>
</evidence>
<sequence length="804" mass="91503">MACSSSLLMFKLENVESRNPLECLICDREFSSPIRLPCQHSYCRDCIQDYKTCPVCNAAIDGEICPDNLLSFLIDTSHETADVCANCDQISQPMHFCETCQQALCNQCRHNTHQAKMFSAHRVVPLEERARVKGRMSCPAHGEPYILYSMENRSLACIVCFNNAAFDSRHHLVQIDAAHKMGCEKLDKATVKLRSFQDDVREQLQLRKRLASELAESHRVACDSIRQTCQEMTDTLLTVRDRLLKKLDEEMSTRIKHFHKQMRQLASLQPTTRLYLLSASIFCSSASKLDFLQSYTDLLKRIQNLMAMQCDKPQFTGDLAVDSREEFSKALEPFLGLSSLLLCTRRSNNNEADRNCGTASPRNGFVRHSGSSYVNGCQLLLSKYQLVVDLNGAFGEQFSRVETPLQLHKCEMAKLGKKVQELQRDLTLRRCIVGKDSVNDLIWRCEDLDIRAGQHSAMVSDLQSQLQQIWQEQLDRVRRQQALFREKIEEMITLRENAHHVLNAAKQLEPYAACLAAVTSVIDHKRCHKPDPAPMETICQQINTIEPDSQQRIEAIEKEEHNRRLVQDQKKLEEQMEIAAVKKSLKTTKELKKLRRKVVGGSFHSSRLPLVNTTRDRSRGGTDRALFSPCRRRHKGLLFLLMSFTISFPFSLVVEKRIDFSRSQSDVDEMENSLDDSFEFVAKSPAAEVELTKVEQQFCRSVPFRLSSSLPVVFNCKDTFPSASSSSPDDNHILITVDDTQVDRDCKDEKIILSSKIPQVPFVPKAIFANLNGSSSTLGTYEVREKVLESLKQRIPVVDPDTLP</sequence>
<dbReference type="Gene3D" id="1.20.58.1540">
    <property type="entry name" value="Actin interacting protein 3, C-terminal domain"/>
    <property type="match status" value="1"/>
</dbReference>
<dbReference type="SMART" id="SM00336">
    <property type="entry name" value="BBOX"/>
    <property type="match status" value="1"/>
</dbReference>
<reference evidence="11" key="1">
    <citation type="submission" date="2017-02" db="UniProtKB">
        <authorList>
            <consortium name="WormBaseParasite"/>
        </authorList>
    </citation>
    <scope>IDENTIFICATION</scope>
</reference>
<dbReference type="Proteomes" id="UP000276776">
    <property type="component" value="Unassembled WGS sequence"/>
</dbReference>
<dbReference type="WBParaSite" id="TCLT_0000245701-mRNA-1">
    <property type="protein sequence ID" value="TCLT_0000245701-mRNA-1"/>
    <property type="gene ID" value="TCLT_0000245701"/>
</dbReference>
<keyword evidence="3 5" id="KW-0863">Zinc-finger</keyword>
<dbReference type="InterPro" id="IPR013083">
    <property type="entry name" value="Znf_RING/FYVE/PHD"/>
</dbReference>
<evidence type="ECO:0000259" key="7">
    <source>
        <dbReference type="PROSITE" id="PS50089"/>
    </source>
</evidence>
<feature type="domain" description="B box-type" evidence="8">
    <location>
        <begin position="79"/>
        <end position="126"/>
    </location>
</feature>
<dbReference type="CDD" id="cd19814">
    <property type="entry name" value="Bbox1_RNF207-like"/>
    <property type="match status" value="1"/>
</dbReference>
<keyword evidence="10" id="KW-1185">Reference proteome</keyword>
<dbReference type="SMART" id="SM00184">
    <property type="entry name" value="RING"/>
    <property type="match status" value="1"/>
</dbReference>
<dbReference type="InterPro" id="IPR039320">
    <property type="entry name" value="RNF207"/>
</dbReference>
<dbReference type="OrthoDB" id="9049620at2759"/>
<evidence type="ECO:0000256" key="1">
    <source>
        <dbReference type="ARBA" id="ARBA00021526"/>
    </source>
</evidence>
<dbReference type="PANTHER" id="PTHR22635">
    <property type="entry name" value="RING FINGER PROTEIN 207"/>
    <property type="match status" value="1"/>
</dbReference>
<organism evidence="11">
    <name type="scientific">Thelazia callipaeda</name>
    <name type="common">Oriental eyeworm</name>
    <name type="synonym">Parasitic nematode</name>
    <dbReference type="NCBI Taxonomy" id="103827"/>
    <lineage>
        <taxon>Eukaryota</taxon>
        <taxon>Metazoa</taxon>
        <taxon>Ecdysozoa</taxon>
        <taxon>Nematoda</taxon>
        <taxon>Chromadorea</taxon>
        <taxon>Rhabditida</taxon>
        <taxon>Spirurina</taxon>
        <taxon>Spiruromorpha</taxon>
        <taxon>Thelazioidea</taxon>
        <taxon>Thelaziidae</taxon>
        <taxon>Thelazia</taxon>
    </lineage>
</organism>
<evidence type="ECO:0000256" key="2">
    <source>
        <dbReference type="ARBA" id="ARBA00022723"/>
    </source>
</evidence>
<dbReference type="STRING" id="103827.A0A0N5CQF7"/>
<dbReference type="PROSITE" id="PS00518">
    <property type="entry name" value="ZF_RING_1"/>
    <property type="match status" value="1"/>
</dbReference>
<dbReference type="PANTHER" id="PTHR22635:SF0">
    <property type="entry name" value="RING FINGER PROTEIN 207"/>
    <property type="match status" value="1"/>
</dbReference>
<accession>A0A0N5CQF7</accession>
<reference evidence="9 10" key="2">
    <citation type="submission" date="2018-11" db="EMBL/GenBank/DDBJ databases">
        <authorList>
            <consortium name="Pathogen Informatics"/>
        </authorList>
    </citation>
    <scope>NUCLEOTIDE SEQUENCE [LARGE SCALE GENOMIC DNA]</scope>
</reference>
<feature type="domain" description="RING-type" evidence="7">
    <location>
        <begin position="23"/>
        <end position="57"/>
    </location>
</feature>
<dbReference type="OMA" id="YEDSYRH"/>
<dbReference type="GO" id="GO:0030544">
    <property type="term" value="F:Hsp70 protein binding"/>
    <property type="evidence" value="ECO:0007669"/>
    <property type="project" value="InterPro"/>
</dbReference>
<dbReference type="Gene3D" id="3.30.160.60">
    <property type="entry name" value="Classic Zinc Finger"/>
    <property type="match status" value="1"/>
</dbReference>
<evidence type="ECO:0000259" key="8">
    <source>
        <dbReference type="PROSITE" id="PS50119"/>
    </source>
</evidence>
<dbReference type="PROSITE" id="PS50089">
    <property type="entry name" value="ZF_RING_2"/>
    <property type="match status" value="1"/>
</dbReference>
<evidence type="ECO:0000313" key="11">
    <source>
        <dbReference type="WBParaSite" id="TCLT_0000245701-mRNA-1"/>
    </source>
</evidence>
<dbReference type="InterPro" id="IPR001841">
    <property type="entry name" value="Znf_RING"/>
</dbReference>
<dbReference type="InterPro" id="IPR017907">
    <property type="entry name" value="Znf_RING_CS"/>
</dbReference>
<dbReference type="SUPFAM" id="SSF57850">
    <property type="entry name" value="RING/U-box"/>
    <property type="match status" value="1"/>
</dbReference>
<keyword evidence="6" id="KW-0175">Coiled coil</keyword>
<dbReference type="GO" id="GO:0044325">
    <property type="term" value="F:transmembrane transporter binding"/>
    <property type="evidence" value="ECO:0007669"/>
    <property type="project" value="TreeGrafter"/>
</dbReference>
<evidence type="ECO:0000256" key="6">
    <source>
        <dbReference type="SAM" id="Coils"/>
    </source>
</evidence>
<dbReference type="GO" id="GO:0008270">
    <property type="term" value="F:zinc ion binding"/>
    <property type="evidence" value="ECO:0007669"/>
    <property type="project" value="UniProtKB-KW"/>
</dbReference>
<proteinExistence type="predicted"/>
<dbReference type="GO" id="GO:0048471">
    <property type="term" value="C:perinuclear region of cytoplasm"/>
    <property type="evidence" value="ECO:0007669"/>
    <property type="project" value="TreeGrafter"/>
</dbReference>
<dbReference type="AlphaFoldDB" id="A0A0N5CQF7"/>
<dbReference type="PROSITE" id="PS50119">
    <property type="entry name" value="ZF_BBOX"/>
    <property type="match status" value="1"/>
</dbReference>
<evidence type="ECO:0000313" key="9">
    <source>
        <dbReference type="EMBL" id="VDM98425.1"/>
    </source>
</evidence>
<keyword evidence="2" id="KW-0479">Metal-binding</keyword>
<dbReference type="EMBL" id="UYYF01000511">
    <property type="protein sequence ID" value="VDM98425.1"/>
    <property type="molecule type" value="Genomic_DNA"/>
</dbReference>
<feature type="coiled-coil region" evidence="6">
    <location>
        <begin position="555"/>
        <end position="582"/>
    </location>
</feature>
<dbReference type="Pfam" id="PF13920">
    <property type="entry name" value="zf-C3HC4_3"/>
    <property type="match status" value="1"/>
</dbReference>
<protein>
    <recommendedName>
        <fullName evidence="1">RING finger protein 207</fullName>
    </recommendedName>
</protein>
<gene>
    <name evidence="9" type="ORF">TCLT_LOCUS2458</name>
</gene>
<evidence type="ECO:0000256" key="3">
    <source>
        <dbReference type="ARBA" id="ARBA00022771"/>
    </source>
</evidence>
<dbReference type="Pfam" id="PF00643">
    <property type="entry name" value="zf-B_box"/>
    <property type="match status" value="1"/>
</dbReference>
<evidence type="ECO:0000313" key="10">
    <source>
        <dbReference type="Proteomes" id="UP000276776"/>
    </source>
</evidence>
<dbReference type="Gene3D" id="3.30.40.10">
    <property type="entry name" value="Zinc/RING finger domain, C3HC4 (zinc finger)"/>
    <property type="match status" value="1"/>
</dbReference>
<keyword evidence="4" id="KW-0862">Zinc</keyword>
<dbReference type="InterPro" id="IPR000315">
    <property type="entry name" value="Znf_B-box"/>
</dbReference>
<name>A0A0N5CQF7_THECL</name>